<dbReference type="PROSITE" id="PS50181">
    <property type="entry name" value="FBOX"/>
    <property type="match status" value="1"/>
</dbReference>
<keyword evidence="3" id="KW-1185">Reference proteome</keyword>
<dbReference type="InterPro" id="IPR036047">
    <property type="entry name" value="F-box-like_dom_sf"/>
</dbReference>
<dbReference type="AlphaFoldDB" id="A0A4P9ZC21"/>
<evidence type="ECO:0000313" key="2">
    <source>
        <dbReference type="EMBL" id="RKP30416.1"/>
    </source>
</evidence>
<feature type="domain" description="F-box" evidence="1">
    <location>
        <begin position="1"/>
        <end position="46"/>
    </location>
</feature>
<protein>
    <recommendedName>
        <fullName evidence="1">F-box domain-containing protein</fullName>
    </recommendedName>
</protein>
<evidence type="ECO:0000259" key="1">
    <source>
        <dbReference type="PROSITE" id="PS50181"/>
    </source>
</evidence>
<evidence type="ECO:0000313" key="3">
    <source>
        <dbReference type="Proteomes" id="UP000268321"/>
    </source>
</evidence>
<accession>A0A4P9ZC21</accession>
<gene>
    <name evidence="2" type="ORF">METBISCDRAFT_16341</name>
</gene>
<organism evidence="2 3">
    <name type="scientific">Metschnikowia bicuspidata</name>
    <dbReference type="NCBI Taxonomy" id="27322"/>
    <lineage>
        <taxon>Eukaryota</taxon>
        <taxon>Fungi</taxon>
        <taxon>Dikarya</taxon>
        <taxon>Ascomycota</taxon>
        <taxon>Saccharomycotina</taxon>
        <taxon>Pichiomycetes</taxon>
        <taxon>Metschnikowiaceae</taxon>
        <taxon>Metschnikowia</taxon>
    </lineage>
</organism>
<reference evidence="3" key="1">
    <citation type="journal article" date="2018" name="Nat. Microbiol.">
        <title>Leveraging single-cell genomics to expand the fungal tree of life.</title>
        <authorList>
            <person name="Ahrendt S.R."/>
            <person name="Quandt C.A."/>
            <person name="Ciobanu D."/>
            <person name="Clum A."/>
            <person name="Salamov A."/>
            <person name="Andreopoulos B."/>
            <person name="Cheng J.F."/>
            <person name="Woyke T."/>
            <person name="Pelin A."/>
            <person name="Henrissat B."/>
            <person name="Reynolds N.K."/>
            <person name="Benny G.L."/>
            <person name="Smith M.E."/>
            <person name="James T.Y."/>
            <person name="Grigoriev I.V."/>
        </authorList>
    </citation>
    <scope>NUCLEOTIDE SEQUENCE [LARGE SCALE GENOMIC DNA]</scope>
    <source>
        <strain evidence="3">Baker2002</strain>
    </source>
</reference>
<dbReference type="SUPFAM" id="SSF81383">
    <property type="entry name" value="F-box domain"/>
    <property type="match status" value="1"/>
</dbReference>
<dbReference type="OrthoDB" id="3976101at2759"/>
<dbReference type="InterPro" id="IPR001810">
    <property type="entry name" value="F-box_dom"/>
</dbReference>
<sequence length="627" mass="72367">MSTLQTLPPNMLDRILWFLPQKLLISLALTNYHFYKTCLRQLYRNIVVQTNPVLSSLPLFGTKQNADFIDLSKTTIFGFSLPSRLAAAHTKMVSAKLRTLINSIRVNQNLALYMETIQIRDALTDQIVALVEQLLELLVSVPNSISKLYIADQSLRARLNYHTLKCKFSLKSLTIDDLGQLNELGSQLPNLSELIVAETGSTQHIVPAAIPTLKKLRTLLIRDELEVYAVFSGALWELYKQSPFVLDQLRTLNVVHDHNNWTHGFPYVDFGNLMNFQISLGCNQMHSCNQECLELGLMRFAFGALKRLAIIQNTDTKYNNHTNTEKWDLIVFSFIETIVQTSPSLISLSIRHNVPPDGIIDDGLEGLYLRKVKLYTHILPGLLASIKSHLVNLVLPNFMASLACYEQAMNTLLWNGCKCEVCSTYLKRLDTYILYHRFYNREKEVFKDVQTTQLIRCMSEVLADRMEYDHNVGDLFQLFRPMQSTTWNFHNNKFTIPFRCLPAKTYEIDEMEDELQEISEGQEKYFDASESTNDCQFLYREQFYPYYTTVIAHYIDEIVRKMVNLNRGDAEDVEMARKGDIYDGYTEMLVKKMIINGMTYTFDHELNGTICFTNLYDTCQPETQVKQ</sequence>
<dbReference type="Proteomes" id="UP000268321">
    <property type="component" value="Unassembled WGS sequence"/>
</dbReference>
<dbReference type="EMBL" id="ML004459">
    <property type="protein sequence ID" value="RKP30416.1"/>
    <property type="molecule type" value="Genomic_DNA"/>
</dbReference>
<name>A0A4P9ZC21_9ASCO</name>
<proteinExistence type="predicted"/>